<accession>A0A3P3Y2K0</accession>
<organism evidence="7 8">
    <name type="scientific">Plasmodiophora brassicae</name>
    <name type="common">Clubroot disease agent</name>
    <dbReference type="NCBI Taxonomy" id="37360"/>
    <lineage>
        <taxon>Eukaryota</taxon>
        <taxon>Sar</taxon>
        <taxon>Rhizaria</taxon>
        <taxon>Endomyxa</taxon>
        <taxon>Phytomyxea</taxon>
        <taxon>Plasmodiophorida</taxon>
        <taxon>Plasmodiophoridae</taxon>
        <taxon>Plasmodiophora</taxon>
    </lineage>
</organism>
<dbReference type="PROSITE" id="PS51349">
    <property type="entry name" value="FMN_HYDROXY_ACID_DH_2"/>
    <property type="match status" value="1"/>
</dbReference>
<gene>
    <name evidence="7" type="ORF">PLBR_LOCUS1643</name>
</gene>
<dbReference type="Gene3D" id="3.20.20.70">
    <property type="entry name" value="Aldolase class I"/>
    <property type="match status" value="1"/>
</dbReference>
<feature type="binding site" evidence="5">
    <location>
        <begin position="326"/>
        <end position="327"/>
    </location>
    <ligand>
        <name>FMN</name>
        <dbReference type="ChEBI" id="CHEBI:58210"/>
    </ligand>
</feature>
<evidence type="ECO:0000256" key="3">
    <source>
        <dbReference type="ARBA" id="ARBA00024042"/>
    </source>
</evidence>
<evidence type="ECO:0000256" key="5">
    <source>
        <dbReference type="PIRSR" id="PIRSR000138-2"/>
    </source>
</evidence>
<evidence type="ECO:0000256" key="2">
    <source>
        <dbReference type="ARBA" id="ARBA00023002"/>
    </source>
</evidence>
<evidence type="ECO:0000259" key="6">
    <source>
        <dbReference type="PROSITE" id="PS51349"/>
    </source>
</evidence>
<keyword evidence="2" id="KW-0560">Oxidoreductase</keyword>
<feature type="active site" description="Proton acceptor" evidence="4">
    <location>
        <position position="269"/>
    </location>
</feature>
<dbReference type="InterPro" id="IPR037396">
    <property type="entry name" value="FMN_HAD"/>
</dbReference>
<evidence type="ECO:0000256" key="4">
    <source>
        <dbReference type="PIRSR" id="PIRSR000138-1"/>
    </source>
</evidence>
<dbReference type="PANTHER" id="PTHR10578">
    <property type="entry name" value="S -2-HYDROXY-ACID OXIDASE-RELATED"/>
    <property type="match status" value="1"/>
</dbReference>
<evidence type="ECO:0000313" key="7">
    <source>
        <dbReference type="EMBL" id="SPQ94428.1"/>
    </source>
</evidence>
<feature type="binding site" evidence="5">
    <location>
        <begin position="303"/>
        <end position="307"/>
    </location>
    <ligand>
        <name>FMN</name>
        <dbReference type="ChEBI" id="CHEBI:58210"/>
    </ligand>
</feature>
<dbReference type="SUPFAM" id="SSF51395">
    <property type="entry name" value="FMN-linked oxidoreductases"/>
    <property type="match status" value="1"/>
</dbReference>
<dbReference type="InterPro" id="IPR013785">
    <property type="entry name" value="Aldolase_TIM"/>
</dbReference>
<dbReference type="EMBL" id="OVEO01000002">
    <property type="protein sequence ID" value="SPQ94428.1"/>
    <property type="molecule type" value="Genomic_DNA"/>
</dbReference>
<dbReference type="Proteomes" id="UP000290189">
    <property type="component" value="Unassembled WGS sequence"/>
</dbReference>
<evidence type="ECO:0000313" key="8">
    <source>
        <dbReference type="Proteomes" id="UP000290189"/>
    </source>
</evidence>
<dbReference type="GO" id="GO:0005737">
    <property type="term" value="C:cytoplasm"/>
    <property type="evidence" value="ECO:0007669"/>
    <property type="project" value="UniProtKB-ARBA"/>
</dbReference>
<feature type="binding site" evidence="5">
    <location>
        <position position="170"/>
    </location>
    <ligand>
        <name>FMN</name>
        <dbReference type="ChEBI" id="CHEBI:58210"/>
    </ligand>
</feature>
<feature type="binding site" evidence="5">
    <location>
        <position position="272"/>
    </location>
    <ligand>
        <name>glyoxylate</name>
        <dbReference type="ChEBI" id="CHEBI:36655"/>
    </ligand>
</feature>
<keyword evidence="5" id="KW-0288">FMN</keyword>
<dbReference type="PANTHER" id="PTHR10578:SF149">
    <property type="entry name" value="2-HYDROXYACID OXIDASE 2"/>
    <property type="match status" value="1"/>
</dbReference>
<dbReference type="InterPro" id="IPR012133">
    <property type="entry name" value="Alpha-hydoxy_acid_DH_FMN"/>
</dbReference>
<feature type="binding site" evidence="5">
    <location>
        <position position="116"/>
    </location>
    <ligand>
        <name>FMN</name>
        <dbReference type="ChEBI" id="CHEBI:58210"/>
    </ligand>
</feature>
<dbReference type="AlphaFoldDB" id="A0A3P3Y2K0"/>
<protein>
    <recommendedName>
        <fullName evidence="6">FMN hydroxy acid dehydrogenase domain-containing protein</fullName>
    </recommendedName>
</protein>
<dbReference type="GO" id="GO:0016491">
    <property type="term" value="F:oxidoreductase activity"/>
    <property type="evidence" value="ECO:0007669"/>
    <property type="project" value="UniProtKB-KW"/>
</dbReference>
<proteinExistence type="inferred from homology"/>
<dbReference type="Pfam" id="PF01070">
    <property type="entry name" value="FMN_dh"/>
    <property type="match status" value="1"/>
</dbReference>
<comment type="similarity">
    <text evidence="3">Belongs to the FMN-dependent alpha-hydroxy acid dehydrogenase family.</text>
</comment>
<feature type="binding site" evidence="5">
    <location>
        <position position="267"/>
    </location>
    <ligand>
        <name>FMN</name>
        <dbReference type="ChEBI" id="CHEBI:58210"/>
    </ligand>
</feature>
<dbReference type="InterPro" id="IPR000262">
    <property type="entry name" value="FMN-dep_DH"/>
</dbReference>
<feature type="binding site" evidence="5">
    <location>
        <position position="33"/>
    </location>
    <ligand>
        <name>glyoxylate</name>
        <dbReference type="ChEBI" id="CHEBI:36655"/>
    </ligand>
</feature>
<comment type="cofactor">
    <cofactor evidence="1">
        <name>FMN</name>
        <dbReference type="ChEBI" id="CHEBI:58210"/>
    </cofactor>
</comment>
<feature type="binding site" evidence="5">
    <location>
        <position position="142"/>
    </location>
    <ligand>
        <name>FMN</name>
        <dbReference type="ChEBI" id="CHEBI:58210"/>
    </ligand>
</feature>
<dbReference type="GO" id="GO:0010181">
    <property type="term" value="F:FMN binding"/>
    <property type="evidence" value="ECO:0007669"/>
    <property type="project" value="InterPro"/>
</dbReference>
<feature type="binding site" evidence="5">
    <location>
        <position position="269"/>
    </location>
    <ligand>
        <name>glyoxylate</name>
        <dbReference type="ChEBI" id="CHEBI:36655"/>
    </ligand>
</feature>
<feature type="domain" description="FMN hydroxy acid dehydrogenase" evidence="6">
    <location>
        <begin position="7"/>
        <end position="377"/>
    </location>
</feature>
<feature type="binding site" evidence="5">
    <location>
        <position position="179"/>
    </location>
    <ligand>
        <name>glyoxylate</name>
        <dbReference type="ChEBI" id="CHEBI:36655"/>
    </ligand>
</feature>
<dbReference type="FunFam" id="3.20.20.70:FF:000056">
    <property type="entry name" value="hydroxyacid oxidase 2"/>
    <property type="match status" value="1"/>
</dbReference>
<keyword evidence="5" id="KW-0285">Flavoprotein</keyword>
<feature type="binding site" evidence="5">
    <location>
        <position position="144"/>
    </location>
    <ligand>
        <name>glyoxylate</name>
        <dbReference type="ChEBI" id="CHEBI:36655"/>
    </ligand>
</feature>
<dbReference type="CDD" id="cd02809">
    <property type="entry name" value="alpha_hydroxyacid_oxid_FMN"/>
    <property type="match status" value="1"/>
</dbReference>
<reference evidence="7 8" key="1">
    <citation type="submission" date="2018-03" db="EMBL/GenBank/DDBJ databases">
        <authorList>
            <person name="Fogelqvist J."/>
        </authorList>
    </citation>
    <scope>NUCLEOTIDE SEQUENCE [LARGE SCALE GENOMIC DNA]</scope>
</reference>
<name>A0A3P3Y2K0_PLABS</name>
<geneLocation type="mitochondrion" evidence="7"/>
<sequence length="428" mass="46435">MASGDDDDILPVVRVDDLQEYARRHLPPNAWNYYSSGANDENLLRETRKAYARWLLRARVLRGARVPPDTTCHVVGGTVRSPICVAPTAMQRMAHPDGEIASCRAAAKLGACYTLSSWATTSLEDVAAAQATVDHSAVRWFQLYVYKDRSRTAGMIRRACASGYRALVLTVDAPLLGRRERDVRQPFRLPEPLQLANFSEMLGATAPTNQSALAAHVTDMIDSTLNWDDLHWLAAQSTIPLIIKGVLRADDAIMAARHPAVAAIVVSSHGGRQLDCGRATIDALPDVVSAVRGTGSDMDVYLDGGVRRGTDVLKALALGAKAVFVGRPVLWGLAYQGQQGVELALQMMNDELSLAMTLVGVSTLDDITPEHVEHNDALRCRSARASVCDVFPPREHRSKSLRPPATSSRQLVASVRFLTQLSAAIEAA</sequence>
<feature type="binding site" evidence="5">
    <location>
        <begin position="87"/>
        <end position="89"/>
    </location>
    <ligand>
        <name>FMN</name>
        <dbReference type="ChEBI" id="CHEBI:58210"/>
    </ligand>
</feature>
<evidence type="ECO:0000256" key="1">
    <source>
        <dbReference type="ARBA" id="ARBA00001917"/>
    </source>
</evidence>
<feature type="binding site" evidence="5">
    <location>
        <position position="244"/>
    </location>
    <ligand>
        <name>FMN</name>
        <dbReference type="ChEBI" id="CHEBI:58210"/>
    </ligand>
</feature>
<dbReference type="PIRSF" id="PIRSF000138">
    <property type="entry name" value="Al-hdrx_acd_dh"/>
    <property type="match status" value="1"/>
</dbReference>
<keyword evidence="7" id="KW-0496">Mitochondrion</keyword>